<dbReference type="HOGENOM" id="CLU_062567_0_0_2"/>
<evidence type="ECO:0000256" key="3">
    <source>
        <dbReference type="SAM" id="Phobius"/>
    </source>
</evidence>
<dbReference type="RefSeq" id="WP_013561956.1">
    <property type="nucleotide sequence ID" value="NC_014961.1"/>
</dbReference>
<keyword evidence="3" id="KW-1133">Transmembrane helix</keyword>
<dbReference type="STRING" id="765177.Desmu_0415"/>
<feature type="transmembrane region" description="Helical" evidence="3">
    <location>
        <begin position="338"/>
        <end position="357"/>
    </location>
</feature>
<evidence type="ECO:0000259" key="4">
    <source>
        <dbReference type="Pfam" id="PF00535"/>
    </source>
</evidence>
<dbReference type="Pfam" id="PF00535">
    <property type="entry name" value="Glycos_transf_2"/>
    <property type="match status" value="1"/>
</dbReference>
<keyword evidence="2 5" id="KW-0808">Transferase</keyword>
<dbReference type="GeneID" id="10153108"/>
<feature type="transmembrane region" description="Helical" evidence="3">
    <location>
        <begin position="294"/>
        <end position="316"/>
    </location>
</feature>
<sequence precursor="true">MLEEAALTLALLHFGFPLYYYSWAKGMLGKSVRAGRDPGFTPRVAVVIPTYNEAGNIERKLEDIYSQDYPRDRITVYIVDSASSDGTVGKALDWASRHKDIEVRIVEEGERRGKGRALNTALNTIDGGFDFIVVTDADAFWANRDALRNALSYFSDESVGAVSCVKTPGGGGFTGVESGYRDFYNVVRLGESSAYSTPVFHGELSAYRRRLLEDLGGFPTDIGSDDSHTATLIAVKGYRAIVAPDVYCYEPVPRRKYFHWRVRRAQHLIQHFAKSIRLLPRSPKAFRKILAAEIFLHLANPILLLISIALLAYSAYKGSPLSLSLLALGTALLAYKPYRTWIVMQLILLVAMVKNAFRKELVWSKEEKE</sequence>
<dbReference type="InterPro" id="IPR001173">
    <property type="entry name" value="Glyco_trans_2-like"/>
</dbReference>
<reference evidence="5 6" key="2">
    <citation type="journal article" date="2011" name="Stand. Genomic Sci.">
        <title>Complete genome sequence of Desulfurococcus mucosus type strain (O7/1).</title>
        <authorList>
            <person name="Wirth R."/>
            <person name="Chertkov O."/>
            <person name="Held B."/>
            <person name="Lapidus A."/>
            <person name="Nolan M."/>
            <person name="Lucas S."/>
            <person name="Hammon N."/>
            <person name="Deshpande S."/>
            <person name="Cheng J.F."/>
            <person name="Tapia R."/>
            <person name="Han C."/>
            <person name="Goodwin L."/>
            <person name="Pitluck S."/>
            <person name="Liolios K."/>
            <person name="Ioanna P."/>
            <person name="Ivanova N."/>
            <person name="Mavromatis K."/>
            <person name="Mikhailova N."/>
            <person name="Pati A."/>
            <person name="Chen A."/>
            <person name="Palaniappan K."/>
            <person name="Land M."/>
            <person name="Hauser L."/>
            <person name="Chang Y.J."/>
            <person name="Jeffries C.D."/>
            <person name="Bilek Y."/>
            <person name="Hader T."/>
            <person name="Rohde M."/>
            <person name="Spring S."/>
            <person name="Sikorski J."/>
            <person name="Goker M."/>
            <person name="Woyke T."/>
            <person name="Bristow J."/>
            <person name="Eisen J.A."/>
            <person name="Markowitz V."/>
            <person name="Hugenholtz P."/>
            <person name="Kyrpides N.C."/>
            <person name="Klenk H.P."/>
        </authorList>
    </citation>
    <scope>NUCLEOTIDE SEQUENCE [LARGE SCALE GENOMIC DNA]</scope>
    <source>
        <strain evidence="6">ATCC 35584 / DSM 2162 / JCM 9187 / O7/1</strain>
    </source>
</reference>
<dbReference type="KEGG" id="dmu:Desmu_0415"/>
<evidence type="ECO:0000313" key="6">
    <source>
        <dbReference type="Proteomes" id="UP000001068"/>
    </source>
</evidence>
<evidence type="ECO:0000313" key="5">
    <source>
        <dbReference type="EMBL" id="ADV64734.1"/>
    </source>
</evidence>
<dbReference type="InterPro" id="IPR029044">
    <property type="entry name" value="Nucleotide-diphossugar_trans"/>
</dbReference>
<dbReference type="GO" id="GO:0016757">
    <property type="term" value="F:glycosyltransferase activity"/>
    <property type="evidence" value="ECO:0007669"/>
    <property type="project" value="UniProtKB-KW"/>
</dbReference>
<dbReference type="PANTHER" id="PTHR43630">
    <property type="entry name" value="POLY-BETA-1,6-N-ACETYL-D-GLUCOSAMINE SYNTHASE"/>
    <property type="match status" value="1"/>
</dbReference>
<dbReference type="PANTHER" id="PTHR43630:SF1">
    <property type="entry name" value="POLY-BETA-1,6-N-ACETYL-D-GLUCOSAMINE SYNTHASE"/>
    <property type="match status" value="1"/>
</dbReference>
<accession>E8R8A8</accession>
<evidence type="ECO:0000256" key="2">
    <source>
        <dbReference type="ARBA" id="ARBA00022679"/>
    </source>
</evidence>
<reference evidence="6" key="1">
    <citation type="submission" date="2010-11" db="EMBL/GenBank/DDBJ databases">
        <title>The complete genome of Desulfurococcus mucosus DSM 2162.</title>
        <authorList>
            <consortium name="US DOE Joint Genome Institute (JGI-PGF)"/>
            <person name="Lucas S."/>
            <person name="Copeland A."/>
            <person name="Lapidus A."/>
            <person name="Bruce D."/>
            <person name="Goodwin L."/>
            <person name="Pitluck S."/>
            <person name="Kyrpides N."/>
            <person name="Mavromatis K."/>
            <person name="Pagani I."/>
            <person name="Ivanova N."/>
            <person name="Ovchinnikova G."/>
            <person name="Chertkov O."/>
            <person name="Held B."/>
            <person name="Brettin T."/>
            <person name="Detter J.C."/>
            <person name="Tapia R."/>
            <person name="Han C."/>
            <person name="Land M."/>
            <person name="Hauser L."/>
            <person name="Markowitz V."/>
            <person name="Cheng J.-F."/>
            <person name="Hugenholtz P."/>
            <person name="Woyke T."/>
            <person name="Wu D."/>
            <person name="Wirth R."/>
            <person name="Bilek Y."/>
            <person name="Hader T."/>
            <person name="Klenk H.-P."/>
            <person name="Eisen J.A."/>
        </authorList>
    </citation>
    <scope>NUCLEOTIDE SEQUENCE [LARGE SCALE GENOMIC DNA]</scope>
    <source>
        <strain evidence="6">ATCC 35584 / DSM 2162 / JCM 9187 / O7/1</strain>
    </source>
</reference>
<keyword evidence="3" id="KW-0812">Transmembrane</keyword>
<dbReference type="Proteomes" id="UP000001068">
    <property type="component" value="Chromosome"/>
</dbReference>
<dbReference type="Gene3D" id="3.90.550.10">
    <property type="entry name" value="Spore Coat Polysaccharide Biosynthesis Protein SpsA, Chain A"/>
    <property type="match status" value="1"/>
</dbReference>
<evidence type="ECO:0000256" key="1">
    <source>
        <dbReference type="ARBA" id="ARBA00022676"/>
    </source>
</evidence>
<dbReference type="AlphaFoldDB" id="E8R8A8"/>
<name>E8R8A8_DESM0</name>
<keyword evidence="6" id="KW-1185">Reference proteome</keyword>
<organism evidence="5 6">
    <name type="scientific">Desulfurococcus mucosus (strain ATCC 35584 / DSM 2162 / JCM 9187 / O7/1)</name>
    <dbReference type="NCBI Taxonomy" id="765177"/>
    <lineage>
        <taxon>Archaea</taxon>
        <taxon>Thermoproteota</taxon>
        <taxon>Thermoprotei</taxon>
        <taxon>Desulfurococcales</taxon>
        <taxon>Desulfurococcaceae</taxon>
        <taxon>Desulfurococcus</taxon>
    </lineage>
</organism>
<gene>
    <name evidence="5" type="ordered locus">Desmu_0415</name>
</gene>
<feature type="domain" description="Glycosyltransferase 2-like" evidence="4">
    <location>
        <begin position="46"/>
        <end position="215"/>
    </location>
</feature>
<dbReference type="OrthoDB" id="43988at2157"/>
<keyword evidence="1" id="KW-0328">Glycosyltransferase</keyword>
<proteinExistence type="predicted"/>
<dbReference type="SUPFAM" id="SSF53448">
    <property type="entry name" value="Nucleotide-diphospho-sugar transferases"/>
    <property type="match status" value="1"/>
</dbReference>
<protein>
    <submittedName>
        <fullName evidence="5">Glycosyl transferase family 2</fullName>
    </submittedName>
</protein>
<dbReference type="eggNOG" id="arCOG01389">
    <property type="taxonomic scope" value="Archaea"/>
</dbReference>
<dbReference type="EMBL" id="CP002363">
    <property type="protein sequence ID" value="ADV64734.1"/>
    <property type="molecule type" value="Genomic_DNA"/>
</dbReference>
<feature type="transmembrane region" description="Helical" evidence="3">
    <location>
        <begin position="6"/>
        <end position="23"/>
    </location>
</feature>
<keyword evidence="3" id="KW-0472">Membrane</keyword>